<comment type="caution">
    <text evidence="1">The sequence shown here is derived from an EMBL/GenBank/DDBJ whole genome shotgun (WGS) entry which is preliminary data.</text>
</comment>
<gene>
    <name evidence="1" type="ORF">BSTOLATCC_MIC46572</name>
</gene>
<name>A0AAU9JL18_9CILI</name>
<organism evidence="1 2">
    <name type="scientific">Blepharisma stoltei</name>
    <dbReference type="NCBI Taxonomy" id="1481888"/>
    <lineage>
        <taxon>Eukaryota</taxon>
        <taxon>Sar</taxon>
        <taxon>Alveolata</taxon>
        <taxon>Ciliophora</taxon>
        <taxon>Postciliodesmatophora</taxon>
        <taxon>Heterotrichea</taxon>
        <taxon>Heterotrichida</taxon>
        <taxon>Blepharismidae</taxon>
        <taxon>Blepharisma</taxon>
    </lineage>
</organism>
<evidence type="ECO:0000313" key="2">
    <source>
        <dbReference type="Proteomes" id="UP001162131"/>
    </source>
</evidence>
<evidence type="ECO:0000313" key="1">
    <source>
        <dbReference type="EMBL" id="CAG9328575.1"/>
    </source>
</evidence>
<dbReference type="AlphaFoldDB" id="A0AAU9JL18"/>
<sequence>MGACYGYKHKKELIKNTESLLYRLAEPSYYVFEVSNFRLEDYSKKIKDIEMIEDTRDLIFNYIPADIRCQRYLNDSSSRHSFILITGEKLINEERLENISLIIDYSENGFWVLLGDEKIISLAHSDNKKSETVVELLTFPGSESKTDKGFHEILEWAYEHKDELYTDPSETPELNMGKRLYKYIIDMLRWNSK</sequence>
<protein>
    <submittedName>
        <fullName evidence="1">Uncharacterized protein</fullName>
    </submittedName>
</protein>
<dbReference type="Proteomes" id="UP001162131">
    <property type="component" value="Unassembled WGS sequence"/>
</dbReference>
<reference evidence="1" key="1">
    <citation type="submission" date="2021-09" db="EMBL/GenBank/DDBJ databases">
        <authorList>
            <consortium name="AG Swart"/>
            <person name="Singh M."/>
            <person name="Singh A."/>
            <person name="Seah K."/>
            <person name="Emmerich C."/>
        </authorList>
    </citation>
    <scope>NUCLEOTIDE SEQUENCE</scope>
    <source>
        <strain evidence="1">ATCC30299</strain>
    </source>
</reference>
<accession>A0AAU9JL18</accession>
<keyword evidence="2" id="KW-1185">Reference proteome</keyword>
<proteinExistence type="predicted"/>
<dbReference type="EMBL" id="CAJZBQ010000046">
    <property type="protein sequence ID" value="CAG9328575.1"/>
    <property type="molecule type" value="Genomic_DNA"/>
</dbReference>